<dbReference type="Gene3D" id="3.40.50.300">
    <property type="entry name" value="P-loop containing nucleotide triphosphate hydrolases"/>
    <property type="match status" value="1"/>
</dbReference>
<evidence type="ECO:0000256" key="4">
    <source>
        <dbReference type="ARBA" id="ARBA00022840"/>
    </source>
</evidence>
<dbReference type="SMART" id="SM00382">
    <property type="entry name" value="AAA"/>
    <property type="match status" value="1"/>
</dbReference>
<dbReference type="RefSeq" id="WP_204845186.1">
    <property type="nucleotide sequence ID" value="NZ_JAFBCL010000001.1"/>
</dbReference>
<evidence type="ECO:0000256" key="1">
    <source>
        <dbReference type="ARBA" id="ARBA00005417"/>
    </source>
</evidence>
<dbReference type="Proteomes" id="UP001195724">
    <property type="component" value="Unassembled WGS sequence"/>
</dbReference>
<comment type="similarity">
    <text evidence="1">Belongs to the ABC transporter superfamily.</text>
</comment>
<sequence>MPDAGAVRARGLGKRYPGGVVAVDGLDLDIADGEVYGLLGRNGAGKTTAMRMVTGLVRPTAGTATVFGAPAGHPEAIAATGALIESPTLYPHLSGRDNLRLLARYAGTGDGAVEEVLAEVGLGDRARHRFRSYSLGMKQRLGVAAALLKRPRLLVLDEPANGLDPAGMAELRDLVRAIAAAGRTVLLSSHLLGEVEQVCDRVGIIHRGRLVAEGEVEALRSAAAPTVAVVATPLGLARRTAEALPWVESVTEDPPALRVTAPVDRVGELNAALVRAGVSVTGLRITESTLEQVFLTLTDEPTGATAPEPAPAS</sequence>
<dbReference type="InterPro" id="IPR017871">
    <property type="entry name" value="ABC_transporter-like_CS"/>
</dbReference>
<dbReference type="CDD" id="cd03268">
    <property type="entry name" value="ABC_BcrA_bacitracin_resist"/>
    <property type="match status" value="1"/>
</dbReference>
<accession>A0ABS2SE67</accession>
<dbReference type="PROSITE" id="PS00211">
    <property type="entry name" value="ABC_TRANSPORTER_1"/>
    <property type="match status" value="1"/>
</dbReference>
<dbReference type="InterPro" id="IPR003439">
    <property type="entry name" value="ABC_transporter-like_ATP-bd"/>
</dbReference>
<gene>
    <name evidence="6" type="ORF">JOE68_005422</name>
</gene>
<keyword evidence="4 6" id="KW-0067">ATP-binding</keyword>
<name>A0ABS2SE67_9PSEU</name>
<proteinExistence type="inferred from homology"/>
<keyword evidence="7" id="KW-1185">Reference proteome</keyword>
<evidence type="ECO:0000313" key="6">
    <source>
        <dbReference type="EMBL" id="MBM7814557.1"/>
    </source>
</evidence>
<evidence type="ECO:0000256" key="3">
    <source>
        <dbReference type="ARBA" id="ARBA00022741"/>
    </source>
</evidence>
<keyword evidence="3" id="KW-0547">Nucleotide-binding</keyword>
<dbReference type="PROSITE" id="PS50893">
    <property type="entry name" value="ABC_TRANSPORTER_2"/>
    <property type="match status" value="1"/>
</dbReference>
<dbReference type="EMBL" id="JAFBCL010000001">
    <property type="protein sequence ID" value="MBM7814557.1"/>
    <property type="molecule type" value="Genomic_DNA"/>
</dbReference>
<dbReference type="Pfam" id="PF00005">
    <property type="entry name" value="ABC_tran"/>
    <property type="match status" value="1"/>
</dbReference>
<feature type="domain" description="ABC transporter" evidence="5">
    <location>
        <begin position="7"/>
        <end position="232"/>
    </location>
</feature>
<organism evidence="6 7">
    <name type="scientific">Saccharothrix algeriensis</name>
    <dbReference type="NCBI Taxonomy" id="173560"/>
    <lineage>
        <taxon>Bacteria</taxon>
        <taxon>Bacillati</taxon>
        <taxon>Actinomycetota</taxon>
        <taxon>Actinomycetes</taxon>
        <taxon>Pseudonocardiales</taxon>
        <taxon>Pseudonocardiaceae</taxon>
        <taxon>Saccharothrix</taxon>
    </lineage>
</organism>
<dbReference type="PANTHER" id="PTHR43335:SF4">
    <property type="entry name" value="ABC TRANSPORTER, ATP-BINDING PROTEIN"/>
    <property type="match status" value="1"/>
</dbReference>
<dbReference type="GO" id="GO:0005524">
    <property type="term" value="F:ATP binding"/>
    <property type="evidence" value="ECO:0007669"/>
    <property type="project" value="UniProtKB-KW"/>
</dbReference>
<dbReference type="PANTHER" id="PTHR43335">
    <property type="entry name" value="ABC TRANSPORTER, ATP-BINDING PROTEIN"/>
    <property type="match status" value="1"/>
</dbReference>
<reference evidence="6 7" key="1">
    <citation type="submission" date="2021-01" db="EMBL/GenBank/DDBJ databases">
        <title>Sequencing the genomes of 1000 actinobacteria strains.</title>
        <authorList>
            <person name="Klenk H.-P."/>
        </authorList>
    </citation>
    <scope>NUCLEOTIDE SEQUENCE [LARGE SCALE GENOMIC DNA]</scope>
    <source>
        <strain evidence="6 7">DSM 44581</strain>
    </source>
</reference>
<evidence type="ECO:0000256" key="2">
    <source>
        <dbReference type="ARBA" id="ARBA00022448"/>
    </source>
</evidence>
<evidence type="ECO:0000313" key="7">
    <source>
        <dbReference type="Proteomes" id="UP001195724"/>
    </source>
</evidence>
<dbReference type="InterPro" id="IPR003593">
    <property type="entry name" value="AAA+_ATPase"/>
</dbReference>
<dbReference type="SUPFAM" id="SSF52540">
    <property type="entry name" value="P-loop containing nucleoside triphosphate hydrolases"/>
    <property type="match status" value="1"/>
</dbReference>
<keyword evidence="2" id="KW-0813">Transport</keyword>
<evidence type="ECO:0000259" key="5">
    <source>
        <dbReference type="PROSITE" id="PS50893"/>
    </source>
</evidence>
<protein>
    <submittedName>
        <fullName evidence="6">ABC-2 type transport system ATP-binding protein</fullName>
    </submittedName>
</protein>
<dbReference type="InterPro" id="IPR027417">
    <property type="entry name" value="P-loop_NTPase"/>
</dbReference>
<comment type="caution">
    <text evidence="6">The sequence shown here is derived from an EMBL/GenBank/DDBJ whole genome shotgun (WGS) entry which is preliminary data.</text>
</comment>